<evidence type="ECO:0000313" key="1">
    <source>
        <dbReference type="EMBL" id="GAA0658258.1"/>
    </source>
</evidence>
<dbReference type="AlphaFoldDB" id="A0AAV3T5V7"/>
<dbReference type="EMBL" id="BAAADU010000002">
    <property type="protein sequence ID" value="GAA0658258.1"/>
    <property type="molecule type" value="Genomic_DNA"/>
</dbReference>
<dbReference type="GeneID" id="68572993"/>
<sequence>MSVTQRAGRWTLGEKTDGVFIVKKGGQYEAKILTDRYDPEPEEDERSVLSTLIEVQDSRAAREAFHEYVRTESRLVPSRE</sequence>
<organism evidence="1 2">
    <name type="scientific">Salarchaeum japonicum</name>
    <dbReference type="NCBI Taxonomy" id="555573"/>
    <lineage>
        <taxon>Archaea</taxon>
        <taxon>Methanobacteriati</taxon>
        <taxon>Methanobacteriota</taxon>
        <taxon>Stenosarchaea group</taxon>
        <taxon>Halobacteria</taxon>
        <taxon>Halobacteriales</taxon>
        <taxon>Halobacteriaceae</taxon>
    </lineage>
</organism>
<name>A0AAV3T5V7_9EURY</name>
<keyword evidence="2" id="KW-1185">Reference proteome</keyword>
<evidence type="ECO:0000313" key="2">
    <source>
        <dbReference type="Proteomes" id="UP001500194"/>
    </source>
</evidence>
<dbReference type="Proteomes" id="UP001500194">
    <property type="component" value="Unassembled WGS sequence"/>
</dbReference>
<dbReference type="RefSeq" id="WP_227259589.1">
    <property type="nucleotide sequence ID" value="NZ_BAAADU010000002.1"/>
</dbReference>
<gene>
    <name evidence="1" type="ORF">GCM10009019_23240</name>
</gene>
<comment type="caution">
    <text evidence="1">The sequence shown here is derived from an EMBL/GenBank/DDBJ whole genome shotgun (WGS) entry which is preliminary data.</text>
</comment>
<reference evidence="1 2" key="1">
    <citation type="journal article" date="2019" name="Int. J. Syst. Evol. Microbiol.">
        <title>The Global Catalogue of Microorganisms (GCM) 10K type strain sequencing project: providing services to taxonomists for standard genome sequencing and annotation.</title>
        <authorList>
            <consortium name="The Broad Institute Genomics Platform"/>
            <consortium name="The Broad Institute Genome Sequencing Center for Infectious Disease"/>
            <person name="Wu L."/>
            <person name="Ma J."/>
        </authorList>
    </citation>
    <scope>NUCLEOTIDE SEQUENCE [LARGE SCALE GENOMIC DNA]</scope>
    <source>
        <strain evidence="1 2">JCM 16327</strain>
    </source>
</reference>
<accession>A0AAV3T5V7</accession>
<protein>
    <submittedName>
        <fullName evidence="1">Uncharacterized protein</fullName>
    </submittedName>
</protein>
<proteinExistence type="predicted"/>